<name>A0A0C9S5V8_CONTD</name>
<proteinExistence type="predicted"/>
<keyword evidence="1" id="KW-0732">Signal</keyword>
<feature type="signal peptide" evidence="1">
    <location>
        <begin position="1"/>
        <end position="19"/>
    </location>
</feature>
<evidence type="ECO:0000256" key="1">
    <source>
        <dbReference type="SAM" id="SignalP"/>
    </source>
</evidence>
<dbReference type="EMBL" id="GCJM01000054">
    <property type="protein sequence ID" value="JAG92824.1"/>
    <property type="molecule type" value="Transcribed_RNA"/>
</dbReference>
<evidence type="ECO:0000313" key="2">
    <source>
        <dbReference type="EMBL" id="JAG92824.1"/>
    </source>
</evidence>
<evidence type="ECO:0000313" key="3">
    <source>
        <dbReference type="EMBL" id="JAI17951.1"/>
    </source>
</evidence>
<reference evidence="2" key="1">
    <citation type="journal article" date="2015" name="Mar. Biotechnol.">
        <title>High conopeptide diversity in Conus tribblei revealed through analysis of venom duct transcriptome using two high-throughput sequencing platforms.</title>
        <authorList>
            <person name="Barghi N."/>
            <person name="Concepcion G.P."/>
            <person name="Olivera B.M."/>
            <person name="Lluisma A.O."/>
        </authorList>
    </citation>
    <scope>NUCLEOTIDE SEQUENCE</scope>
    <source>
        <tissue evidence="2">Venom duct</tissue>
    </source>
</reference>
<sequence length="79" mass="8888">MKLFMTFLLLLMILPLCQSSGLRQLLATNRFGSKDKPRSAVSKRCSGNPCSTERKCCNGYFCGEGKCHSNQRKTFTYGK</sequence>
<organism evidence="2">
    <name type="scientific">Conus tribblei</name>
    <name type="common">Tribble's cone</name>
    <name type="synonym">Splinoconus tribblei</name>
    <dbReference type="NCBI Taxonomy" id="101761"/>
    <lineage>
        <taxon>Eukaryota</taxon>
        <taxon>Metazoa</taxon>
        <taxon>Spiralia</taxon>
        <taxon>Lophotrochozoa</taxon>
        <taxon>Mollusca</taxon>
        <taxon>Gastropoda</taxon>
        <taxon>Caenogastropoda</taxon>
        <taxon>Neogastropoda</taxon>
        <taxon>Conoidea</taxon>
        <taxon>Conidae</taxon>
        <taxon>Conus</taxon>
        <taxon>Splinoconus</taxon>
    </lineage>
</organism>
<reference evidence="3" key="2">
    <citation type="submission" date="2015-04" db="EMBL/GenBank/DDBJ databases">
        <authorList>
            <person name="Syromyatnikov M.Y."/>
            <person name="Popov V.N."/>
        </authorList>
    </citation>
    <scope>NUCLEOTIDE SEQUENCE</scope>
    <source>
        <tissue evidence="3">Venom duct</tissue>
    </source>
</reference>
<dbReference type="EMBL" id="GCVM01000038">
    <property type="protein sequence ID" value="JAI17951.1"/>
    <property type="molecule type" value="Transcribed_RNA"/>
</dbReference>
<accession>A0A0C9S5V8</accession>
<dbReference type="AlphaFoldDB" id="A0A0C9S5V8"/>
<feature type="chain" id="PRO_5014019759" evidence="1">
    <location>
        <begin position="20"/>
        <end position="79"/>
    </location>
</feature>
<protein>
    <submittedName>
        <fullName evidence="2">Ctr_149_TN conopeptide</fullName>
    </submittedName>
    <submittedName>
        <fullName evidence="3">Ctr_I1_2 conopeptide</fullName>
    </submittedName>
</protein>